<gene>
    <name evidence="1" type="ORF">ACCO45_002761</name>
</gene>
<reference evidence="1" key="1">
    <citation type="submission" date="2024-12" db="EMBL/GenBank/DDBJ databases">
        <title>Comparative genomics and development of molecular markers within Purpureocillium lilacinum and among Purpureocillium species.</title>
        <authorList>
            <person name="Yeh Z.-Y."/>
            <person name="Ni N.-T."/>
            <person name="Lo P.-H."/>
            <person name="Mushyakhwo K."/>
            <person name="Lin C.-F."/>
            <person name="Nai Y.-S."/>
        </authorList>
    </citation>
    <scope>NUCLEOTIDE SEQUENCE</scope>
    <source>
        <strain evidence="1">NCHU-NPUST-175</strain>
    </source>
</reference>
<dbReference type="EMBL" id="JBGNUJ010000003">
    <property type="protein sequence ID" value="KAL3961238.1"/>
    <property type="molecule type" value="Genomic_DNA"/>
</dbReference>
<protein>
    <submittedName>
        <fullName evidence="1">Uncharacterized protein</fullName>
    </submittedName>
</protein>
<evidence type="ECO:0000313" key="2">
    <source>
        <dbReference type="Proteomes" id="UP001638806"/>
    </source>
</evidence>
<evidence type="ECO:0000313" key="1">
    <source>
        <dbReference type="EMBL" id="KAL3961238.1"/>
    </source>
</evidence>
<dbReference type="Proteomes" id="UP001638806">
    <property type="component" value="Unassembled WGS sequence"/>
</dbReference>
<keyword evidence="2" id="KW-1185">Reference proteome</keyword>
<accession>A0ACC4E125</accession>
<organism evidence="1 2">
    <name type="scientific">Purpureocillium lilacinum</name>
    <name type="common">Paecilomyces lilacinus</name>
    <dbReference type="NCBI Taxonomy" id="33203"/>
    <lineage>
        <taxon>Eukaryota</taxon>
        <taxon>Fungi</taxon>
        <taxon>Dikarya</taxon>
        <taxon>Ascomycota</taxon>
        <taxon>Pezizomycotina</taxon>
        <taxon>Sordariomycetes</taxon>
        <taxon>Hypocreomycetidae</taxon>
        <taxon>Hypocreales</taxon>
        <taxon>Ophiocordycipitaceae</taxon>
        <taxon>Purpureocillium</taxon>
    </lineage>
</organism>
<comment type="caution">
    <text evidence="1">The sequence shown here is derived from an EMBL/GenBank/DDBJ whole genome shotgun (WGS) entry which is preliminary data.</text>
</comment>
<sequence>MKVVALIVSSSALCGAYSIPRSVVDGIYGISRNELGYEIHTRLSDPTAPAFGAPSVADDIPDIHKRQIPHDGMLTWCNCSTGMHPSETDAAVADLKQQLSSGQRFDYLSVYAIRGSVVAFACGGTVDPDVWASASTVGKTLAQVTKRCGRYVPGTGWLQPAKADGHRNPSYVGYMRWHKGLDFCRESRGPHGTFPDTCCKGENGDITGGPVLVSSQAWGGLGACA</sequence>
<proteinExistence type="predicted"/>
<name>A0ACC4E125_PURLI</name>